<comment type="caution">
    <text evidence="1">The sequence shown here is derived from an EMBL/GenBank/DDBJ whole genome shotgun (WGS) entry which is preliminary data.</text>
</comment>
<gene>
    <name evidence="1" type="ORF">HPB50_007005</name>
</gene>
<sequence>MHTRPLNCLHLTAAISCGGRKAARTAGLIWPLPRSHKIGPGVLFLDSGTFYLEFAPQLSLRSTPTASSPSSSTTPGAVTSTPWPGARPASPCRLVERAMRRYRERWLFGDCVSRHSTEADVASARAQAKLRWDGSKRQHASLWGTPMESLVVNLTGPCDDGPHENMDESYHLVLSGSRPSVLSSPSVWGLIRGLESFSQLVRRYNATHFWANESEVVDSPRFSHRGLLLNTGRHFIPVATIIEALDAMAFNKLNVLHWRIVDGYSFPFVSQAFPDLSLKGAYNPETHVYRPSDVDRVINEARDRGIRVVPEISNPGHTKSWGKGFRQLLAKCEDDSGGDVGFLDPTQNYTFEFLHHLLAEVARTFSDDFLHLGGDDLRLDCWKSDVEIAKYLTRMNISGRYNDLLRHYYKRLLLIVNKFHKSPVFWQDVFTSHIHLPRHAVVQSLYQESGHPYVLSELTAKGHRVLVSHCWLLEASAHNRSLESLYQCDPHDFNGTAKQKALIIGGEVGVWDDSVDRTNLIASTWSVL</sequence>
<evidence type="ECO:0000313" key="1">
    <source>
        <dbReference type="EMBL" id="KAH6935594.1"/>
    </source>
</evidence>
<evidence type="ECO:0000313" key="2">
    <source>
        <dbReference type="Proteomes" id="UP000821845"/>
    </source>
</evidence>
<keyword evidence="2" id="KW-1185">Reference proteome</keyword>
<dbReference type="Proteomes" id="UP000821845">
    <property type="component" value="Chromosome 3"/>
</dbReference>
<reference evidence="1" key="1">
    <citation type="submission" date="2020-05" db="EMBL/GenBank/DDBJ databases">
        <title>Large-scale comparative analyses of tick genomes elucidate their genetic diversity and vector capacities.</title>
        <authorList>
            <person name="Jia N."/>
            <person name="Wang J."/>
            <person name="Shi W."/>
            <person name="Du L."/>
            <person name="Sun Y."/>
            <person name="Zhan W."/>
            <person name="Jiang J."/>
            <person name="Wang Q."/>
            <person name="Zhang B."/>
            <person name="Ji P."/>
            <person name="Sakyi L.B."/>
            <person name="Cui X."/>
            <person name="Yuan T."/>
            <person name="Jiang B."/>
            <person name="Yang W."/>
            <person name="Lam T.T.-Y."/>
            <person name="Chang Q."/>
            <person name="Ding S."/>
            <person name="Wang X."/>
            <person name="Zhu J."/>
            <person name="Ruan X."/>
            <person name="Zhao L."/>
            <person name="Wei J."/>
            <person name="Que T."/>
            <person name="Du C."/>
            <person name="Cheng J."/>
            <person name="Dai P."/>
            <person name="Han X."/>
            <person name="Huang E."/>
            <person name="Gao Y."/>
            <person name="Liu J."/>
            <person name="Shao H."/>
            <person name="Ye R."/>
            <person name="Li L."/>
            <person name="Wei W."/>
            <person name="Wang X."/>
            <person name="Wang C."/>
            <person name="Yang T."/>
            <person name="Huo Q."/>
            <person name="Li W."/>
            <person name="Guo W."/>
            <person name="Chen H."/>
            <person name="Zhou L."/>
            <person name="Ni X."/>
            <person name="Tian J."/>
            <person name="Zhou Y."/>
            <person name="Sheng Y."/>
            <person name="Liu T."/>
            <person name="Pan Y."/>
            <person name="Xia L."/>
            <person name="Li J."/>
            <person name="Zhao F."/>
            <person name="Cao W."/>
        </authorList>
    </citation>
    <scope>NUCLEOTIDE SEQUENCE</scope>
    <source>
        <strain evidence="1">Hyas-2018</strain>
    </source>
</reference>
<accession>A0ACB7SNV8</accession>
<dbReference type="EMBL" id="CM023483">
    <property type="protein sequence ID" value="KAH6935594.1"/>
    <property type="molecule type" value="Genomic_DNA"/>
</dbReference>
<proteinExistence type="predicted"/>
<name>A0ACB7SNV8_HYAAI</name>
<protein>
    <submittedName>
        <fullName evidence="1">Uncharacterized protein</fullName>
    </submittedName>
</protein>
<organism evidence="1 2">
    <name type="scientific">Hyalomma asiaticum</name>
    <name type="common">Tick</name>
    <dbReference type="NCBI Taxonomy" id="266040"/>
    <lineage>
        <taxon>Eukaryota</taxon>
        <taxon>Metazoa</taxon>
        <taxon>Ecdysozoa</taxon>
        <taxon>Arthropoda</taxon>
        <taxon>Chelicerata</taxon>
        <taxon>Arachnida</taxon>
        <taxon>Acari</taxon>
        <taxon>Parasitiformes</taxon>
        <taxon>Ixodida</taxon>
        <taxon>Ixodoidea</taxon>
        <taxon>Ixodidae</taxon>
        <taxon>Hyalomminae</taxon>
        <taxon>Hyalomma</taxon>
    </lineage>
</organism>